<evidence type="ECO:0000313" key="2">
    <source>
        <dbReference type="Proteomes" id="UP000705230"/>
    </source>
</evidence>
<dbReference type="EMBL" id="JADHSG010000016">
    <property type="protein sequence ID" value="MBL6903787.1"/>
    <property type="molecule type" value="Genomic_DNA"/>
</dbReference>
<dbReference type="AlphaFoldDB" id="A0A937SBE2"/>
<reference evidence="1" key="1">
    <citation type="submission" date="2020-10" db="EMBL/GenBank/DDBJ databases">
        <title>Microbiome of the Black Sea water column analyzed by genome centric metagenomics.</title>
        <authorList>
            <person name="Cabello-Yeves P.J."/>
            <person name="Callieri C."/>
            <person name="Picazo A."/>
            <person name="Mehrshad M."/>
            <person name="Haro-Moreno J.M."/>
            <person name="Roda-Garcia J."/>
            <person name="Dzembekova N."/>
            <person name="Slabakova V."/>
            <person name="Slabakova N."/>
            <person name="Moncheva S."/>
            <person name="Rodriguez-Valera F."/>
        </authorList>
    </citation>
    <scope>NUCLEOTIDE SEQUENCE</scope>
    <source>
        <strain evidence="1">BS30m-G43</strain>
    </source>
</reference>
<sequence>MINFKQILLVTSIIVPTFVLALNDDLIPGKHQILKDTKVTFKDNKFHQVKLFMKDGVFEFKSVEYNKLIPGYRFKKDPIEIETYEAVFLDSEGKQLYQINIGNPLLVKAQHIGYEDSEFFYGYDNQASFYLPYPKNIEPASVVMYKVFLNTKNQLQTVAIK</sequence>
<comment type="caution">
    <text evidence="1">The sequence shown here is derived from an EMBL/GenBank/DDBJ whole genome shotgun (WGS) entry which is preliminary data.</text>
</comment>
<gene>
    <name evidence="1" type="ORF">ISR29_06255</name>
</gene>
<protein>
    <submittedName>
        <fullName evidence="1">Uncharacterized protein</fullName>
    </submittedName>
</protein>
<dbReference type="Proteomes" id="UP000705230">
    <property type="component" value="Unassembled WGS sequence"/>
</dbReference>
<organism evidence="1 2">
    <name type="scientific">SAR86 cluster bacterium</name>
    <dbReference type="NCBI Taxonomy" id="2030880"/>
    <lineage>
        <taxon>Bacteria</taxon>
        <taxon>Pseudomonadati</taxon>
        <taxon>Pseudomonadota</taxon>
        <taxon>Gammaproteobacteria</taxon>
        <taxon>SAR86 cluster</taxon>
    </lineage>
</organism>
<name>A0A937SBE2_9GAMM</name>
<accession>A0A937SBE2</accession>
<evidence type="ECO:0000313" key="1">
    <source>
        <dbReference type="EMBL" id="MBL6903787.1"/>
    </source>
</evidence>
<proteinExistence type="predicted"/>